<feature type="compositionally biased region" description="Low complexity" evidence="1">
    <location>
        <begin position="255"/>
        <end position="279"/>
    </location>
</feature>
<dbReference type="Proteomes" id="UP001597475">
    <property type="component" value="Unassembled WGS sequence"/>
</dbReference>
<dbReference type="InterPro" id="IPR013783">
    <property type="entry name" value="Ig-like_fold"/>
</dbReference>
<feature type="chain" id="PRO_5045694456" evidence="2">
    <location>
        <begin position="23"/>
        <end position="318"/>
    </location>
</feature>
<accession>A0ABW5P2A3</accession>
<proteinExistence type="predicted"/>
<keyword evidence="2" id="KW-0732">Signal</keyword>
<dbReference type="PROSITE" id="PS51257">
    <property type="entry name" value="PROKAR_LIPOPROTEIN"/>
    <property type="match status" value="1"/>
</dbReference>
<feature type="compositionally biased region" description="Basic and acidic residues" evidence="1">
    <location>
        <begin position="280"/>
        <end position="292"/>
    </location>
</feature>
<feature type="region of interest" description="Disordered" evidence="1">
    <location>
        <begin position="243"/>
        <end position="318"/>
    </location>
</feature>
<evidence type="ECO:0000256" key="2">
    <source>
        <dbReference type="SAM" id="SignalP"/>
    </source>
</evidence>
<organism evidence="3 4">
    <name type="scientific">Deinococcus taklimakanensis</name>
    <dbReference type="NCBI Taxonomy" id="536443"/>
    <lineage>
        <taxon>Bacteria</taxon>
        <taxon>Thermotogati</taxon>
        <taxon>Deinococcota</taxon>
        <taxon>Deinococci</taxon>
        <taxon>Deinococcales</taxon>
        <taxon>Deinococcaceae</taxon>
        <taxon>Deinococcus</taxon>
    </lineage>
</organism>
<gene>
    <name evidence="3" type="ORF">ACFSR9_04050</name>
</gene>
<dbReference type="Pfam" id="PF05345">
    <property type="entry name" value="He_PIG"/>
    <property type="match status" value="1"/>
</dbReference>
<reference evidence="4" key="1">
    <citation type="journal article" date="2019" name="Int. J. Syst. Evol. Microbiol.">
        <title>The Global Catalogue of Microorganisms (GCM) 10K type strain sequencing project: providing services to taxonomists for standard genome sequencing and annotation.</title>
        <authorList>
            <consortium name="The Broad Institute Genomics Platform"/>
            <consortium name="The Broad Institute Genome Sequencing Center for Infectious Disease"/>
            <person name="Wu L."/>
            <person name="Ma J."/>
        </authorList>
    </citation>
    <scope>NUCLEOTIDE SEQUENCE [LARGE SCALE GENOMIC DNA]</scope>
    <source>
        <strain evidence="4">KCTC 33842</strain>
    </source>
</reference>
<sequence>MKPKTPAALLVAASLTLAPLLAGCGQDLTGSGGAPTRDALYFTDSTQALPPLYLNETYSGTLTVAGGAGPYTARVTGGTLPPGVKLSGLQLSGKPAKLGAYKFTVEVTDSTLSSKSKEYTLNVNEMPPLSLKPTLPGSEIRGETRIPVTLTSPRGVRAARVVWELPAGASVSRVQNGDGNASGVLFWKMEGQRLTVDLGFRTVPRNDARVLLVSVRPDKPLSLSAARFGFEARDGAGKVLSEVKLPEPPAPAPVTPAATSPAATSPAATSPASAAAPAEAPKEDAAKKDAPETPRPTTQPETPAPTPPVTPPAEGSKP</sequence>
<dbReference type="RefSeq" id="WP_386843290.1">
    <property type="nucleotide sequence ID" value="NZ_JBHUMK010000013.1"/>
</dbReference>
<feature type="signal peptide" evidence="2">
    <location>
        <begin position="1"/>
        <end position="22"/>
    </location>
</feature>
<evidence type="ECO:0000313" key="4">
    <source>
        <dbReference type="Proteomes" id="UP001597475"/>
    </source>
</evidence>
<dbReference type="Gene3D" id="2.60.40.10">
    <property type="entry name" value="Immunoglobulins"/>
    <property type="match status" value="1"/>
</dbReference>
<evidence type="ECO:0000313" key="3">
    <source>
        <dbReference type="EMBL" id="MFD2608615.1"/>
    </source>
</evidence>
<feature type="compositionally biased region" description="Pro residues" evidence="1">
    <location>
        <begin position="302"/>
        <end position="311"/>
    </location>
</feature>
<keyword evidence="4" id="KW-1185">Reference proteome</keyword>
<protein>
    <submittedName>
        <fullName evidence="3">Ig domain-containing protein</fullName>
    </submittedName>
</protein>
<name>A0ABW5P2A3_9DEIO</name>
<comment type="caution">
    <text evidence="3">The sequence shown here is derived from an EMBL/GenBank/DDBJ whole genome shotgun (WGS) entry which is preliminary data.</text>
</comment>
<evidence type="ECO:0000256" key="1">
    <source>
        <dbReference type="SAM" id="MobiDB-lite"/>
    </source>
</evidence>
<dbReference type="EMBL" id="JBHUMK010000013">
    <property type="protein sequence ID" value="MFD2608615.1"/>
    <property type="molecule type" value="Genomic_DNA"/>
</dbReference>